<feature type="coiled-coil region" evidence="1">
    <location>
        <begin position="62"/>
        <end position="89"/>
    </location>
</feature>
<reference evidence="4" key="1">
    <citation type="journal article" date="2020" name="MBio">
        <title>Horizontal gene transfer to a defensive symbiont with a reduced genome amongst a multipartite beetle microbiome.</title>
        <authorList>
            <person name="Waterworth S.C."/>
            <person name="Florez L.V."/>
            <person name="Rees E.R."/>
            <person name="Hertweck C."/>
            <person name="Kaltenpoth M."/>
            <person name="Kwan J.C."/>
        </authorList>
    </citation>
    <scope>NUCLEOTIDE SEQUENCE [LARGE SCALE GENOMIC DNA]</scope>
</reference>
<comment type="caution">
    <text evidence="3">The sequence shown here is derived from an EMBL/GenBank/DDBJ whole genome shotgun (WGS) entry which is preliminary data.</text>
</comment>
<accession>A0A7V8FKD2</accession>
<dbReference type="EMBL" id="WNDS01000001">
    <property type="protein sequence ID" value="KAF1017663.1"/>
    <property type="molecule type" value="Genomic_DNA"/>
</dbReference>
<protein>
    <recommendedName>
        <fullName evidence="5">Phage tail tape measure protein</fullName>
    </recommendedName>
</protein>
<sequence length="710" mass="75427">MATKTLKAQILIGGAISSSFRTMIGGVKGSLGELGKTISTLERGQRNLGRSIQTLGRQGRSVDTLRNSYSRLTEQLERTRRAQTRLQEAARFRQMTQAVSGKLHTAAATAGIASGAIFAGLAPGIKEAKRDDTERAKIESLGFSKKDADQLIGFAKAQKAFGVSTVEATETARDLASAFGDTHHAIQALPLALKQRSALALYDSQHDTNLAEGAAYAMGKVIELRNGTKDQQEYNKQANMAHQVMVATGGRVTGQEMQNALRTGGIAAKAMSDEAFYYGGSHFMQEMGGDTFGTASMSLYQALAQGRTTRRAARNLEAFGLIGDSSKVTHDKTGQLTFMNPGAIKGYETFVSDPQKWVNETFIPALRAQGIDPDDMTKAAEIAGMIVSNRTGANLLATRVAQRAVVEKETGNAARADDIAMGNDRAKDSATGREKNVEARLSDVKLRLGESLMPTYVSALEKIAGFLESVTKFAAAHPTAFKGMAMGVAGLGVALGAAVPVLLTASAVLNTLSLMRLARANMEVAALNGNLSRVGPAAAGASAGIMGFAAKLGVVAALSQAAFQVLGKLGLPTPEEIAAQGNGVGAEQIRKGQFWKASANLPALDYAKAAYWHLSGQSNDTIADKLTGKHRAVTGKYDRKAPTSQRAIDSMSRNDWKSPELAQYGAPSQIHITNNITQQPGESQEALARKVMDQIKRNEQVRNRGSLADH</sequence>
<gene>
    <name evidence="3" type="ORF">GAK31_00931</name>
</gene>
<keyword evidence="2" id="KW-0812">Transmembrane</keyword>
<evidence type="ECO:0000256" key="1">
    <source>
        <dbReference type="SAM" id="Coils"/>
    </source>
</evidence>
<keyword evidence="2" id="KW-0472">Membrane</keyword>
<evidence type="ECO:0000313" key="4">
    <source>
        <dbReference type="Proteomes" id="UP000487117"/>
    </source>
</evidence>
<proteinExistence type="predicted"/>
<evidence type="ECO:0008006" key="5">
    <source>
        <dbReference type="Google" id="ProtNLM"/>
    </source>
</evidence>
<keyword evidence="1" id="KW-0175">Coiled coil</keyword>
<evidence type="ECO:0000313" key="3">
    <source>
        <dbReference type="EMBL" id="KAF1017663.1"/>
    </source>
</evidence>
<dbReference type="Proteomes" id="UP000487117">
    <property type="component" value="Unassembled WGS sequence"/>
</dbReference>
<name>A0A7V8FKD2_STEMA</name>
<dbReference type="AlphaFoldDB" id="A0A7V8FKD2"/>
<organism evidence="3 4">
    <name type="scientific">Stenotrophomonas maltophilia</name>
    <name type="common">Pseudomonas maltophilia</name>
    <name type="synonym">Xanthomonas maltophilia</name>
    <dbReference type="NCBI Taxonomy" id="40324"/>
    <lineage>
        <taxon>Bacteria</taxon>
        <taxon>Pseudomonadati</taxon>
        <taxon>Pseudomonadota</taxon>
        <taxon>Gammaproteobacteria</taxon>
        <taxon>Lysobacterales</taxon>
        <taxon>Lysobacteraceae</taxon>
        <taxon>Stenotrophomonas</taxon>
        <taxon>Stenotrophomonas maltophilia group</taxon>
    </lineage>
</organism>
<evidence type="ECO:0000256" key="2">
    <source>
        <dbReference type="SAM" id="Phobius"/>
    </source>
</evidence>
<feature type="transmembrane region" description="Helical" evidence="2">
    <location>
        <begin position="484"/>
        <end position="509"/>
    </location>
</feature>
<keyword evidence="2" id="KW-1133">Transmembrane helix</keyword>